<name>A0A4Z0GLL1_9BACL</name>
<proteinExistence type="inferred from homology"/>
<dbReference type="PANTHER" id="PTHR43798:SF33">
    <property type="entry name" value="HYDROLASE, PUTATIVE (AFU_ORTHOLOGUE AFUA_2G14860)-RELATED"/>
    <property type="match status" value="1"/>
</dbReference>
<evidence type="ECO:0000313" key="5">
    <source>
        <dbReference type="Proteomes" id="UP000298347"/>
    </source>
</evidence>
<dbReference type="InterPro" id="IPR050266">
    <property type="entry name" value="AB_hydrolase_sf"/>
</dbReference>
<feature type="domain" description="AB hydrolase-1" evidence="3">
    <location>
        <begin position="67"/>
        <end position="344"/>
    </location>
</feature>
<reference evidence="4 5" key="1">
    <citation type="journal article" date="2015" name="Int. J. Syst. Evol. Microbiol.">
        <title>Sporolactobacillus shoreae sp. nov. and Sporolactobacillus spathodeae sp. nov., two spore-forming lactic acid bacteria isolated from tree barks in Thailand.</title>
        <authorList>
            <person name="Thamacharoensuk T."/>
            <person name="Kitahara M."/>
            <person name="Ohkuma M."/>
            <person name="Thongchul N."/>
            <person name="Tanasupawat S."/>
        </authorList>
    </citation>
    <scope>NUCLEOTIDE SEQUENCE [LARGE SCALE GENOMIC DNA]</scope>
    <source>
        <strain evidence="4 5">BK92</strain>
    </source>
</reference>
<evidence type="ECO:0000259" key="3">
    <source>
        <dbReference type="Pfam" id="PF00561"/>
    </source>
</evidence>
<organism evidence="4 5">
    <name type="scientific">Sporolactobacillus shoreae</name>
    <dbReference type="NCBI Taxonomy" id="1465501"/>
    <lineage>
        <taxon>Bacteria</taxon>
        <taxon>Bacillati</taxon>
        <taxon>Bacillota</taxon>
        <taxon>Bacilli</taxon>
        <taxon>Bacillales</taxon>
        <taxon>Sporolactobacillaceae</taxon>
        <taxon>Sporolactobacillus</taxon>
    </lineage>
</organism>
<dbReference type="Gene3D" id="3.40.50.1820">
    <property type="entry name" value="alpha/beta hydrolase"/>
    <property type="match status" value="1"/>
</dbReference>
<dbReference type="EMBL" id="SRJD01000021">
    <property type="protein sequence ID" value="TGA96678.1"/>
    <property type="molecule type" value="Genomic_DNA"/>
</dbReference>
<dbReference type="PANTHER" id="PTHR43798">
    <property type="entry name" value="MONOACYLGLYCEROL LIPASE"/>
    <property type="match status" value="1"/>
</dbReference>
<keyword evidence="2 4" id="KW-0378">Hydrolase</keyword>
<dbReference type="OrthoDB" id="53505at2"/>
<dbReference type="Pfam" id="PF00561">
    <property type="entry name" value="Abhydrolase_1"/>
    <property type="match status" value="1"/>
</dbReference>
<evidence type="ECO:0000313" key="4">
    <source>
        <dbReference type="EMBL" id="TGA96678.1"/>
    </source>
</evidence>
<dbReference type="PRINTS" id="PR00793">
    <property type="entry name" value="PROAMNOPTASE"/>
</dbReference>
<sequence>MLILLSLLLACILIVVSVLFAWSPGKPAPFLNESGKVLKGSISEKIYVNINGVKQGMFIESKNKANPVLLFLHGGPGMPEYAFTQKYPTSLENYFTVCYWEQRGSGLSYSADISPKTMTAEQLVSDTLAVTNYLRKRFGQEKIYLMGHSWGSFLGMQAAARAPQLYHAYIGMGQVSQQFESEKMAYTYMLGRYKATGNERMVKKLEAYPITKSDGALNSYLSSSLRDEAMHDLGIGTTHRMKSVITGIFLPVMQCRAYTLSEKINIWRGKAFLNNSTDLRKQMYTTDLSVKVPKLDIPVYFFSGKYDYTVSHTLAKKYFDKLQAPMKGFYTFDHSAHSPLFEEPAKFVRIMREDVLNGTVDHADSHTK</sequence>
<evidence type="ECO:0000256" key="1">
    <source>
        <dbReference type="ARBA" id="ARBA00010088"/>
    </source>
</evidence>
<protein>
    <submittedName>
        <fullName evidence="4">Alpha/beta hydrolase</fullName>
    </submittedName>
</protein>
<dbReference type="InterPro" id="IPR029058">
    <property type="entry name" value="AB_hydrolase_fold"/>
</dbReference>
<gene>
    <name evidence="4" type="ORF">E4665_14805</name>
</gene>
<evidence type="ECO:0000256" key="2">
    <source>
        <dbReference type="ARBA" id="ARBA00022801"/>
    </source>
</evidence>
<comment type="caution">
    <text evidence="4">The sequence shown here is derived from an EMBL/GenBank/DDBJ whole genome shotgun (WGS) entry which is preliminary data.</text>
</comment>
<dbReference type="AlphaFoldDB" id="A0A4Z0GLL1"/>
<keyword evidence="5" id="KW-1185">Reference proteome</keyword>
<dbReference type="GO" id="GO:0016020">
    <property type="term" value="C:membrane"/>
    <property type="evidence" value="ECO:0007669"/>
    <property type="project" value="TreeGrafter"/>
</dbReference>
<dbReference type="Proteomes" id="UP000298347">
    <property type="component" value="Unassembled WGS sequence"/>
</dbReference>
<accession>A0A4Z0GLL1</accession>
<dbReference type="GO" id="GO:0006508">
    <property type="term" value="P:proteolysis"/>
    <property type="evidence" value="ECO:0007669"/>
    <property type="project" value="InterPro"/>
</dbReference>
<dbReference type="InterPro" id="IPR002410">
    <property type="entry name" value="Peptidase_S33"/>
</dbReference>
<comment type="similarity">
    <text evidence="1">Belongs to the peptidase S33 family.</text>
</comment>
<dbReference type="SUPFAM" id="SSF53474">
    <property type="entry name" value="alpha/beta-Hydrolases"/>
    <property type="match status" value="1"/>
</dbReference>
<dbReference type="InterPro" id="IPR000073">
    <property type="entry name" value="AB_hydrolase_1"/>
</dbReference>
<dbReference type="GO" id="GO:0004177">
    <property type="term" value="F:aminopeptidase activity"/>
    <property type="evidence" value="ECO:0007669"/>
    <property type="project" value="UniProtKB-EC"/>
</dbReference>